<comment type="caution">
    <text evidence="3">The sequence shown here is derived from an EMBL/GenBank/DDBJ whole genome shotgun (WGS) entry which is preliminary data.</text>
</comment>
<reference evidence="3" key="1">
    <citation type="submission" date="2020-10" db="EMBL/GenBank/DDBJ databases">
        <authorList>
            <person name="Castelo-Branco R."/>
            <person name="Eusebio N."/>
            <person name="Adriana R."/>
            <person name="Vieira A."/>
            <person name="Brugerolle De Fraissinette N."/>
            <person name="Rezende De Castro R."/>
            <person name="Schneider M.P."/>
            <person name="Vasconcelos V."/>
            <person name="Leao P.N."/>
        </authorList>
    </citation>
    <scope>NUCLEOTIDE SEQUENCE</scope>
    <source>
        <strain evidence="3">LEGE 07157</strain>
    </source>
</reference>
<keyword evidence="4" id="KW-1185">Reference proteome</keyword>
<feature type="region of interest" description="Disordered" evidence="1">
    <location>
        <begin position="1"/>
        <end position="36"/>
    </location>
</feature>
<evidence type="ECO:0000313" key="3">
    <source>
        <dbReference type="EMBL" id="MBE9114876.1"/>
    </source>
</evidence>
<sequence>MNSQDRQKSREVEVEVESPFNPFSPNGKPQQPSWLNGKNREKAQQYLQQAREWFDRLPVVGKVIVGLFAISVSFSLLKTVFQIVSALISMAILGVLIYGVYKFFIAPQSPES</sequence>
<feature type="transmembrane region" description="Helical" evidence="2">
    <location>
        <begin position="59"/>
        <end position="77"/>
    </location>
</feature>
<accession>A0A8J7DU29</accession>
<feature type="compositionally biased region" description="Polar residues" evidence="1">
    <location>
        <begin position="21"/>
        <end position="36"/>
    </location>
</feature>
<feature type="compositionally biased region" description="Basic and acidic residues" evidence="1">
    <location>
        <begin position="1"/>
        <end position="13"/>
    </location>
</feature>
<proteinExistence type="predicted"/>
<dbReference type="AlphaFoldDB" id="A0A8J7DU29"/>
<name>A0A8J7DU29_9CYAN</name>
<organism evidence="3 4">
    <name type="scientific">Lusitaniella coriacea LEGE 07157</name>
    <dbReference type="NCBI Taxonomy" id="945747"/>
    <lineage>
        <taxon>Bacteria</taxon>
        <taxon>Bacillati</taxon>
        <taxon>Cyanobacteriota</taxon>
        <taxon>Cyanophyceae</taxon>
        <taxon>Spirulinales</taxon>
        <taxon>Lusitaniellaceae</taxon>
        <taxon>Lusitaniella</taxon>
    </lineage>
</organism>
<dbReference type="Proteomes" id="UP000654482">
    <property type="component" value="Unassembled WGS sequence"/>
</dbReference>
<keyword evidence="2" id="KW-0472">Membrane</keyword>
<dbReference type="RefSeq" id="WP_194027960.1">
    <property type="nucleotide sequence ID" value="NZ_JADEWZ010000003.1"/>
</dbReference>
<keyword evidence="2" id="KW-1133">Transmembrane helix</keyword>
<feature type="transmembrane region" description="Helical" evidence="2">
    <location>
        <begin position="83"/>
        <end position="104"/>
    </location>
</feature>
<protein>
    <submittedName>
        <fullName evidence="3">Uncharacterized protein</fullName>
    </submittedName>
</protein>
<evidence type="ECO:0000256" key="2">
    <source>
        <dbReference type="SAM" id="Phobius"/>
    </source>
</evidence>
<keyword evidence="2" id="KW-0812">Transmembrane</keyword>
<gene>
    <name evidence="3" type="ORF">IQ249_03095</name>
</gene>
<evidence type="ECO:0000313" key="4">
    <source>
        <dbReference type="Proteomes" id="UP000654482"/>
    </source>
</evidence>
<dbReference type="EMBL" id="JADEWZ010000003">
    <property type="protein sequence ID" value="MBE9114876.1"/>
    <property type="molecule type" value="Genomic_DNA"/>
</dbReference>
<evidence type="ECO:0000256" key="1">
    <source>
        <dbReference type="SAM" id="MobiDB-lite"/>
    </source>
</evidence>